<dbReference type="GeneID" id="17270856"/>
<dbReference type="EnsemblProtists" id="EOD25307">
    <property type="protein sequence ID" value="EOD25307"/>
    <property type="gene ID" value="EMIHUDRAFT_53361"/>
</dbReference>
<sequence>QRLKVGGYFALWFLLSVGYSITNKRVTNALPCPWSVATATVVVGSLFVNLLWLTGLRRRPRLSAATYRALIPIGTFHAIGHIAGTVGTAAGSVSFAQVVKAAGPVYACVLSAAAVSLRVWLSLAPIIAGVGLATLKELSFAWAALLGAVASDLALALRNVLSKQSMGALSTSDGDKLAPADMFGLLTCISAAVSVPAALLVEGRALPALWASAAAGYPAGSLGLAGQVAATGLYFYGYSEVAMKALNNVHPVTHAIGNTMRRVLPAREARVVIMLVCMVAFRTPMTPLGACGSALAIGGSYLYATVKQ</sequence>
<dbReference type="PANTHER" id="PTHR11132">
    <property type="entry name" value="SOLUTE CARRIER FAMILY 35"/>
    <property type="match status" value="1"/>
</dbReference>
<feature type="domain" description="Sugar phosphate transporter" evidence="6">
    <location>
        <begin position="3"/>
        <end position="303"/>
    </location>
</feature>
<organism evidence="7 8">
    <name type="scientific">Emiliania huxleyi (strain CCMP1516)</name>
    <dbReference type="NCBI Taxonomy" id="280463"/>
    <lineage>
        <taxon>Eukaryota</taxon>
        <taxon>Haptista</taxon>
        <taxon>Haptophyta</taxon>
        <taxon>Prymnesiophyceae</taxon>
        <taxon>Isochrysidales</taxon>
        <taxon>Noelaerhabdaceae</taxon>
        <taxon>Emiliania</taxon>
    </lineage>
</organism>
<comment type="subcellular location">
    <subcellularLocation>
        <location evidence="1">Membrane</location>
        <topology evidence="1">Multi-pass membrane protein</topology>
    </subcellularLocation>
</comment>
<evidence type="ECO:0000256" key="4">
    <source>
        <dbReference type="ARBA" id="ARBA00023136"/>
    </source>
</evidence>
<reference evidence="8" key="1">
    <citation type="journal article" date="2013" name="Nature">
        <title>Pan genome of the phytoplankton Emiliania underpins its global distribution.</title>
        <authorList>
            <person name="Read B.A."/>
            <person name="Kegel J."/>
            <person name="Klute M.J."/>
            <person name="Kuo A."/>
            <person name="Lefebvre S.C."/>
            <person name="Maumus F."/>
            <person name="Mayer C."/>
            <person name="Miller J."/>
            <person name="Monier A."/>
            <person name="Salamov A."/>
            <person name="Young J."/>
            <person name="Aguilar M."/>
            <person name="Claverie J.M."/>
            <person name="Frickenhaus S."/>
            <person name="Gonzalez K."/>
            <person name="Herman E.K."/>
            <person name="Lin Y.C."/>
            <person name="Napier J."/>
            <person name="Ogata H."/>
            <person name="Sarno A.F."/>
            <person name="Shmutz J."/>
            <person name="Schroeder D."/>
            <person name="de Vargas C."/>
            <person name="Verret F."/>
            <person name="von Dassow P."/>
            <person name="Valentin K."/>
            <person name="Van de Peer Y."/>
            <person name="Wheeler G."/>
            <person name="Dacks J.B."/>
            <person name="Delwiche C.F."/>
            <person name="Dyhrman S.T."/>
            <person name="Glockner G."/>
            <person name="John U."/>
            <person name="Richards T."/>
            <person name="Worden A.Z."/>
            <person name="Zhang X."/>
            <person name="Grigoriev I.V."/>
            <person name="Allen A.E."/>
            <person name="Bidle K."/>
            <person name="Borodovsky M."/>
            <person name="Bowler C."/>
            <person name="Brownlee C."/>
            <person name="Cock J.M."/>
            <person name="Elias M."/>
            <person name="Gladyshev V.N."/>
            <person name="Groth M."/>
            <person name="Guda C."/>
            <person name="Hadaegh A."/>
            <person name="Iglesias-Rodriguez M.D."/>
            <person name="Jenkins J."/>
            <person name="Jones B.M."/>
            <person name="Lawson T."/>
            <person name="Leese F."/>
            <person name="Lindquist E."/>
            <person name="Lobanov A."/>
            <person name="Lomsadze A."/>
            <person name="Malik S.B."/>
            <person name="Marsh M.E."/>
            <person name="Mackinder L."/>
            <person name="Mock T."/>
            <person name="Mueller-Roeber B."/>
            <person name="Pagarete A."/>
            <person name="Parker M."/>
            <person name="Probert I."/>
            <person name="Quesneville H."/>
            <person name="Raines C."/>
            <person name="Rensing S.A."/>
            <person name="Riano-Pachon D.M."/>
            <person name="Richier S."/>
            <person name="Rokitta S."/>
            <person name="Shiraiwa Y."/>
            <person name="Soanes D.M."/>
            <person name="van der Giezen M."/>
            <person name="Wahlund T.M."/>
            <person name="Williams B."/>
            <person name="Wilson W."/>
            <person name="Wolfe G."/>
            <person name="Wurch L.L."/>
        </authorList>
    </citation>
    <scope>NUCLEOTIDE SEQUENCE</scope>
</reference>
<evidence type="ECO:0000256" key="2">
    <source>
        <dbReference type="ARBA" id="ARBA00022692"/>
    </source>
</evidence>
<dbReference type="EnsemblProtists" id="EOD10013">
    <property type="protein sequence ID" value="EOD10013"/>
    <property type="gene ID" value="EMIHUDRAFT_53405"/>
</dbReference>
<dbReference type="RefSeq" id="XP_005777736.1">
    <property type="nucleotide sequence ID" value="XM_005777679.1"/>
</dbReference>
<evidence type="ECO:0000256" key="1">
    <source>
        <dbReference type="ARBA" id="ARBA00004141"/>
    </source>
</evidence>
<evidence type="ECO:0000313" key="8">
    <source>
        <dbReference type="Proteomes" id="UP000013827"/>
    </source>
</evidence>
<dbReference type="Proteomes" id="UP000013827">
    <property type="component" value="Unassembled WGS sequence"/>
</dbReference>
<dbReference type="GO" id="GO:0016020">
    <property type="term" value="C:membrane"/>
    <property type="evidence" value="ECO:0007669"/>
    <property type="project" value="UniProtKB-SubCell"/>
</dbReference>
<dbReference type="PaxDb" id="2903-EOD10013"/>
<evidence type="ECO:0000256" key="5">
    <source>
        <dbReference type="SAM" id="Phobius"/>
    </source>
</evidence>
<dbReference type="InterPro" id="IPR050186">
    <property type="entry name" value="TPT_transporter"/>
</dbReference>
<dbReference type="HOGENOM" id="CLU_019048_0_3_1"/>
<evidence type="ECO:0000256" key="3">
    <source>
        <dbReference type="ARBA" id="ARBA00022989"/>
    </source>
</evidence>
<keyword evidence="4 5" id="KW-0472">Membrane</keyword>
<keyword evidence="3 5" id="KW-1133">Transmembrane helix</keyword>
<dbReference type="eggNOG" id="KOG1441">
    <property type="taxonomic scope" value="Eukaryota"/>
</dbReference>
<reference evidence="7" key="2">
    <citation type="submission" date="2024-10" db="UniProtKB">
        <authorList>
            <consortium name="EnsemblProtists"/>
        </authorList>
    </citation>
    <scope>IDENTIFICATION</scope>
</reference>
<protein>
    <recommendedName>
        <fullName evidence="6">Sugar phosphate transporter domain-containing protein</fullName>
    </recommendedName>
</protein>
<dbReference type="RefSeq" id="XP_005762442.1">
    <property type="nucleotide sequence ID" value="XM_005762385.1"/>
</dbReference>
<feature type="transmembrane region" description="Helical" evidence="5">
    <location>
        <begin position="182"/>
        <end position="201"/>
    </location>
</feature>
<proteinExistence type="predicted"/>
<evidence type="ECO:0000313" key="7">
    <source>
        <dbReference type="EnsemblProtists" id="EOD10013"/>
    </source>
</evidence>
<feature type="transmembrane region" description="Helical" evidence="5">
    <location>
        <begin position="140"/>
        <end position="161"/>
    </location>
</feature>
<feature type="transmembrane region" description="Helical" evidence="5">
    <location>
        <begin position="213"/>
        <end position="236"/>
    </location>
</feature>
<dbReference type="InterPro" id="IPR004853">
    <property type="entry name" value="Sugar_P_trans_dom"/>
</dbReference>
<dbReference type="GeneID" id="17256133"/>
<feature type="transmembrane region" description="Helical" evidence="5">
    <location>
        <begin position="105"/>
        <end position="128"/>
    </location>
</feature>
<dbReference type="AlphaFoldDB" id="A0A0D3IFH8"/>
<evidence type="ECO:0000259" key="6">
    <source>
        <dbReference type="Pfam" id="PF03151"/>
    </source>
</evidence>
<feature type="transmembrane region" description="Helical" evidence="5">
    <location>
        <begin position="271"/>
        <end position="304"/>
    </location>
</feature>
<dbReference type="KEGG" id="ehx:EMIHUDRAFT_53405"/>
<dbReference type="Pfam" id="PF03151">
    <property type="entry name" value="TPT"/>
    <property type="match status" value="1"/>
</dbReference>
<keyword evidence="2 5" id="KW-0812">Transmembrane</keyword>
<accession>A0A0D3IFH8</accession>
<feature type="transmembrane region" description="Helical" evidence="5">
    <location>
        <begin position="34"/>
        <end position="53"/>
    </location>
</feature>
<dbReference type="KEGG" id="ehx:EMIHUDRAFT_53361"/>
<name>A0A0D3IFH8_EMIH1</name>
<feature type="transmembrane region" description="Helical" evidence="5">
    <location>
        <begin position="5"/>
        <end position="22"/>
    </location>
</feature>
<keyword evidence="8" id="KW-1185">Reference proteome</keyword>